<sequence length="155" mass="16497">MRSPYWRLGENAKCNPQSSNVEPVCGATSARNNAAITAPIPSLATPQSYRAQTTCMSFQQISKRLQKLPLVITPIRYWSTVMMICSCKYNLVETVRVREPTPVPVPVPAPVPVLVPIPVPVPARAPGPAPAPAPAPAAAQALAPASPASIEELIR</sequence>
<protein>
    <submittedName>
        <fullName evidence="1">Uncharacterized protein</fullName>
    </submittedName>
</protein>
<dbReference type="EMBL" id="JACSDY010000017">
    <property type="protein sequence ID" value="KAF7401967.1"/>
    <property type="molecule type" value="Genomic_DNA"/>
</dbReference>
<gene>
    <name evidence="1" type="ORF">H0235_015303</name>
</gene>
<reference evidence="1" key="1">
    <citation type="journal article" date="2020" name="G3 (Bethesda)">
        <title>High-Quality Assemblies for Three Invasive Social Wasps from the &lt;i&gt;Vespula&lt;/i&gt; Genus.</title>
        <authorList>
            <person name="Harrop T.W.R."/>
            <person name="Guhlin J."/>
            <person name="McLaughlin G.M."/>
            <person name="Permina E."/>
            <person name="Stockwell P."/>
            <person name="Gilligan J."/>
            <person name="Le Lec M.F."/>
            <person name="Gruber M.A.M."/>
            <person name="Quinn O."/>
            <person name="Lovegrove M."/>
            <person name="Duncan E.J."/>
            <person name="Remnant E.J."/>
            <person name="Van Eeckhoven J."/>
            <person name="Graham B."/>
            <person name="Knapp R.A."/>
            <person name="Langford K.W."/>
            <person name="Kronenberg Z."/>
            <person name="Press M.O."/>
            <person name="Eacker S.M."/>
            <person name="Wilson-Rankin E.E."/>
            <person name="Purcell J."/>
            <person name="Lester P.J."/>
            <person name="Dearden P.K."/>
        </authorList>
    </citation>
    <scope>NUCLEOTIDE SEQUENCE</scope>
    <source>
        <strain evidence="1">Volc-1</strain>
    </source>
</reference>
<organism evidence="1 2">
    <name type="scientific">Vespula pensylvanica</name>
    <name type="common">Western yellow jacket</name>
    <name type="synonym">Wasp</name>
    <dbReference type="NCBI Taxonomy" id="30213"/>
    <lineage>
        <taxon>Eukaryota</taxon>
        <taxon>Metazoa</taxon>
        <taxon>Ecdysozoa</taxon>
        <taxon>Arthropoda</taxon>
        <taxon>Hexapoda</taxon>
        <taxon>Insecta</taxon>
        <taxon>Pterygota</taxon>
        <taxon>Neoptera</taxon>
        <taxon>Endopterygota</taxon>
        <taxon>Hymenoptera</taxon>
        <taxon>Apocrita</taxon>
        <taxon>Aculeata</taxon>
        <taxon>Vespoidea</taxon>
        <taxon>Vespidae</taxon>
        <taxon>Vespinae</taxon>
        <taxon>Vespula</taxon>
    </lineage>
</organism>
<proteinExistence type="predicted"/>
<dbReference type="Proteomes" id="UP000600918">
    <property type="component" value="Unassembled WGS sequence"/>
</dbReference>
<evidence type="ECO:0000313" key="1">
    <source>
        <dbReference type="EMBL" id="KAF7401967.1"/>
    </source>
</evidence>
<dbReference type="AlphaFoldDB" id="A0A834K9P9"/>
<accession>A0A834K9P9</accession>
<evidence type="ECO:0000313" key="2">
    <source>
        <dbReference type="Proteomes" id="UP000600918"/>
    </source>
</evidence>
<keyword evidence="2" id="KW-1185">Reference proteome</keyword>
<comment type="caution">
    <text evidence="1">The sequence shown here is derived from an EMBL/GenBank/DDBJ whole genome shotgun (WGS) entry which is preliminary data.</text>
</comment>
<name>A0A834K9P9_VESPE</name>